<proteinExistence type="predicted"/>
<keyword evidence="1" id="KW-0732">Signal</keyword>
<keyword evidence="3" id="KW-0238">DNA-binding</keyword>
<dbReference type="AlphaFoldDB" id="A0A7C3UZP8"/>
<accession>A0A7C3UZP8</accession>
<feature type="signal peptide" evidence="1">
    <location>
        <begin position="1"/>
        <end position="23"/>
    </location>
</feature>
<dbReference type="InterPro" id="IPR058837">
    <property type="entry name" value="MamS_MamX_dom"/>
</dbReference>
<dbReference type="EMBL" id="DTMF01000352">
    <property type="protein sequence ID" value="HGF35598.1"/>
    <property type="molecule type" value="Genomic_DNA"/>
</dbReference>
<evidence type="ECO:0000256" key="1">
    <source>
        <dbReference type="SAM" id="SignalP"/>
    </source>
</evidence>
<comment type="caution">
    <text evidence="3">The sequence shown here is derived from an EMBL/GenBank/DDBJ whole genome shotgun (WGS) entry which is preliminary data.</text>
</comment>
<dbReference type="Pfam" id="PF26390">
    <property type="entry name" value="MamS_MamX"/>
    <property type="match status" value="1"/>
</dbReference>
<feature type="domain" description="Magnetosome protein MamS/MamX" evidence="2">
    <location>
        <begin position="38"/>
        <end position="121"/>
    </location>
</feature>
<gene>
    <name evidence="3" type="ORF">ENW96_14665</name>
</gene>
<evidence type="ECO:0000259" key="2">
    <source>
        <dbReference type="Pfam" id="PF26390"/>
    </source>
</evidence>
<dbReference type="GO" id="GO:0003677">
    <property type="term" value="F:DNA binding"/>
    <property type="evidence" value="ECO:0007669"/>
    <property type="project" value="UniProtKB-KW"/>
</dbReference>
<feature type="chain" id="PRO_5027811472" evidence="1">
    <location>
        <begin position="24"/>
        <end position="141"/>
    </location>
</feature>
<reference evidence="3" key="1">
    <citation type="journal article" date="2020" name="mSystems">
        <title>Genome- and Community-Level Interaction Insights into Carbon Utilization and Element Cycling Functions of Hydrothermarchaeota in Hydrothermal Sediment.</title>
        <authorList>
            <person name="Zhou Z."/>
            <person name="Liu Y."/>
            <person name="Xu W."/>
            <person name="Pan J."/>
            <person name="Luo Z.H."/>
            <person name="Li M."/>
        </authorList>
    </citation>
    <scope>NUCLEOTIDE SEQUENCE [LARGE SCALE GENOMIC DNA]</scope>
    <source>
        <strain evidence="3">SpSt-897</strain>
    </source>
</reference>
<sequence>MKMWLIAGLFLGFLALSAPRVSPQEPASRGPLPFNPRTVETIQGMVVEAPEFKPGGFPEMERLPLKTDKEKLTVVLGPNWYLARQGWKIAILDHLEVTGSRVELDGKTALIAQEVKKGEQIMRFRDQSGRPLWSPSQTHTP</sequence>
<evidence type="ECO:0000313" key="3">
    <source>
        <dbReference type="EMBL" id="HGF35598.1"/>
    </source>
</evidence>
<protein>
    <submittedName>
        <fullName evidence="3">DNA-binding protein</fullName>
    </submittedName>
</protein>
<name>A0A7C3UZP8_9BACT</name>
<organism evidence="3">
    <name type="scientific">Desulfobacca acetoxidans</name>
    <dbReference type="NCBI Taxonomy" id="60893"/>
    <lineage>
        <taxon>Bacteria</taxon>
        <taxon>Pseudomonadati</taxon>
        <taxon>Thermodesulfobacteriota</taxon>
        <taxon>Desulfobaccia</taxon>
        <taxon>Desulfobaccales</taxon>
        <taxon>Desulfobaccaceae</taxon>
        <taxon>Desulfobacca</taxon>
    </lineage>
</organism>